<evidence type="ECO:0000313" key="1">
    <source>
        <dbReference type="EMBL" id="JAE01521.1"/>
    </source>
</evidence>
<protein>
    <submittedName>
        <fullName evidence="1">Uncharacterized protein</fullName>
    </submittedName>
</protein>
<accession>A0A0A9EUF6</accession>
<proteinExistence type="predicted"/>
<sequence length="19" mass="2209">MDLVQVTKFRCLTPIMLSL</sequence>
<reference evidence="1" key="1">
    <citation type="submission" date="2014-09" db="EMBL/GenBank/DDBJ databases">
        <authorList>
            <person name="Magalhaes I.L.F."/>
            <person name="Oliveira U."/>
            <person name="Santos F.R."/>
            <person name="Vidigal T.H.D.A."/>
            <person name="Brescovit A.D."/>
            <person name="Santos A.J."/>
        </authorList>
    </citation>
    <scope>NUCLEOTIDE SEQUENCE</scope>
    <source>
        <tissue evidence="1">Shoot tissue taken approximately 20 cm above the soil surface</tissue>
    </source>
</reference>
<dbReference type="EMBL" id="GBRH01196375">
    <property type="protein sequence ID" value="JAE01521.1"/>
    <property type="molecule type" value="Transcribed_RNA"/>
</dbReference>
<reference evidence="1" key="2">
    <citation type="journal article" date="2015" name="Data Brief">
        <title>Shoot transcriptome of the giant reed, Arundo donax.</title>
        <authorList>
            <person name="Barrero R.A."/>
            <person name="Guerrero F.D."/>
            <person name="Moolhuijzen P."/>
            <person name="Goolsby J.A."/>
            <person name="Tidwell J."/>
            <person name="Bellgard S.E."/>
            <person name="Bellgard M.I."/>
        </authorList>
    </citation>
    <scope>NUCLEOTIDE SEQUENCE</scope>
    <source>
        <tissue evidence="1">Shoot tissue taken approximately 20 cm above the soil surface</tissue>
    </source>
</reference>
<organism evidence="1">
    <name type="scientific">Arundo donax</name>
    <name type="common">Giant reed</name>
    <name type="synonym">Donax arundinaceus</name>
    <dbReference type="NCBI Taxonomy" id="35708"/>
    <lineage>
        <taxon>Eukaryota</taxon>
        <taxon>Viridiplantae</taxon>
        <taxon>Streptophyta</taxon>
        <taxon>Embryophyta</taxon>
        <taxon>Tracheophyta</taxon>
        <taxon>Spermatophyta</taxon>
        <taxon>Magnoliopsida</taxon>
        <taxon>Liliopsida</taxon>
        <taxon>Poales</taxon>
        <taxon>Poaceae</taxon>
        <taxon>PACMAD clade</taxon>
        <taxon>Arundinoideae</taxon>
        <taxon>Arundineae</taxon>
        <taxon>Arundo</taxon>
    </lineage>
</organism>
<dbReference type="AlphaFoldDB" id="A0A0A9EUF6"/>
<name>A0A0A9EUF6_ARUDO</name>